<dbReference type="Gene3D" id="3.40.390.70">
    <property type="match status" value="1"/>
</dbReference>
<organism evidence="1">
    <name type="scientific">human gut metagenome</name>
    <dbReference type="NCBI Taxonomy" id="408170"/>
    <lineage>
        <taxon>unclassified sequences</taxon>
        <taxon>metagenomes</taxon>
        <taxon>organismal metagenomes</taxon>
    </lineage>
</organism>
<sequence>MKYIKLFILIASVSLFAACSDDSLDSKSIFDTQNKEEQNDFDKWLKTNYVDTYNIRRDGARRRHAAGHAALRHVAAVARLLELVDLQLQHVHPLAVEVVEADLAQPLVVDAALDLDERLRPVEKFLRVHAA</sequence>
<dbReference type="PROSITE" id="PS51257">
    <property type="entry name" value="PROKAR_LIPOPROTEIN"/>
    <property type="match status" value="1"/>
</dbReference>
<dbReference type="AlphaFoldDB" id="K1TAQ3"/>
<evidence type="ECO:0000313" key="1">
    <source>
        <dbReference type="EMBL" id="EKC63485.1"/>
    </source>
</evidence>
<comment type="caution">
    <text evidence="1">The sequence shown here is derived from an EMBL/GenBank/DDBJ whole genome shotgun (WGS) entry which is preliminary data.</text>
</comment>
<proteinExistence type="predicted"/>
<reference evidence="1" key="1">
    <citation type="journal article" date="2013" name="Environ. Microbiol.">
        <title>Microbiota from the distal guts of lean and obese adolescents exhibit partial functional redundancy besides clear differences in community structure.</title>
        <authorList>
            <person name="Ferrer M."/>
            <person name="Ruiz A."/>
            <person name="Lanza F."/>
            <person name="Haange S.B."/>
            <person name="Oberbach A."/>
            <person name="Till H."/>
            <person name="Bargiela R."/>
            <person name="Campoy C."/>
            <person name="Segura M.T."/>
            <person name="Richter M."/>
            <person name="von Bergen M."/>
            <person name="Seifert J."/>
            <person name="Suarez A."/>
        </authorList>
    </citation>
    <scope>NUCLEOTIDE SEQUENCE</scope>
</reference>
<accession>K1TAQ3</accession>
<feature type="non-terminal residue" evidence="1">
    <location>
        <position position="131"/>
    </location>
</feature>
<name>K1TAQ3_9ZZZZ</name>
<dbReference type="EMBL" id="AJWZ01005114">
    <property type="protein sequence ID" value="EKC63485.1"/>
    <property type="molecule type" value="Genomic_DNA"/>
</dbReference>
<protein>
    <submittedName>
        <fullName evidence="1">Secreted protein</fullName>
    </submittedName>
</protein>
<gene>
    <name evidence="1" type="ORF">OBE_07441</name>
</gene>